<name>Q6D332_PECAS</name>
<evidence type="ECO:0000313" key="2">
    <source>
        <dbReference type="Proteomes" id="UP000007966"/>
    </source>
</evidence>
<protein>
    <submittedName>
        <fullName evidence="1">Plasmid-related protein</fullName>
    </submittedName>
</protein>
<reference evidence="1" key="1">
    <citation type="submission" date="2004-02" db="EMBL/GenBank/DDBJ databases">
        <title>The genome sequence of the enterobacterial phytopathogen Erwinia carotovora subsp. atroseptica SCRI1043 and functional genomic identification of novel virulence factors.</title>
        <authorList>
            <person name="Bell K.S."/>
            <person name="Sebaihia M."/>
            <person name="Pritchard L."/>
            <person name="Holden M."/>
            <person name="Hyman L.J."/>
            <person name="Holeva M.C."/>
            <person name="Thomson N.R."/>
            <person name="Bentley S.D."/>
            <person name="Churcher C."/>
            <person name="Mungall K."/>
            <person name="Atkin R."/>
            <person name="Bason N."/>
            <person name="Brooks K."/>
            <person name="Chillingworth T."/>
            <person name="Clark K."/>
            <person name="Doggett J."/>
            <person name="Fraser A."/>
            <person name="Hance Z."/>
            <person name="Hauser H."/>
            <person name="Jagels K."/>
            <person name="Moule S."/>
            <person name="Norbertczak H."/>
            <person name="Ormond D."/>
            <person name="Price C."/>
            <person name="Quail M.A."/>
            <person name="Sanders M."/>
            <person name="Walker D."/>
            <person name="Whitehead S."/>
            <person name="Salmond G.P.C."/>
            <person name="Birch P.R.J."/>
            <person name="Barrell B.G."/>
            <person name="Parkhill J."/>
            <person name="Toth I.K."/>
        </authorList>
    </citation>
    <scope>NUCLEOTIDE SEQUENCE</scope>
    <source>
        <strain evidence="1">SCRI1043</strain>
    </source>
</reference>
<dbReference type="Proteomes" id="UP000007966">
    <property type="component" value="Chromosome"/>
</dbReference>
<keyword evidence="2" id="KW-1185">Reference proteome</keyword>
<dbReference type="EMBL" id="BX950851">
    <property type="protein sequence ID" value="CAG75812.1"/>
    <property type="molecule type" value="Genomic_DNA"/>
</dbReference>
<dbReference type="AlphaFoldDB" id="Q6D332"/>
<proteinExistence type="predicted"/>
<dbReference type="eggNOG" id="ENOG5032WTW">
    <property type="taxonomic scope" value="Bacteria"/>
</dbReference>
<accession>Q6D332</accession>
<evidence type="ECO:0000313" key="1">
    <source>
        <dbReference type="EMBL" id="CAG75812.1"/>
    </source>
</evidence>
<dbReference type="HOGENOM" id="CLU_1170295_0_0_6"/>
<dbReference type="RefSeq" id="WP_011094443.1">
    <property type="nucleotide sequence ID" value="NC_004547.2"/>
</dbReference>
<sequence>MMMEPLPMYSHNLAKTVVLADPNDVESYLQPMNLSQSDLALILERGLSGRYSTTQNHPATSRGQYFYGEGVSAAREILASKGYSRLSLRNVELTVSDKVAIYLCRGCSQTGFVHGYPESRMKKGDFTRELMGLIHNNNPGQGELTLGDSQIKLDLDLPEGDIIPLLPNKIGRDLWFLLYELYDLDEFDRKGIRAELSRPVSYNNKNVVNSFSTRLILDIRQPDPIVRKGDAPQFTPDIDLDILKTG</sequence>
<dbReference type="KEGG" id="eca:ECA2912"/>
<gene>
    <name evidence="1" type="ordered locus">ECA2912</name>
</gene>
<organism evidence="1 2">
    <name type="scientific">Pectobacterium atrosepticum (strain SCRI 1043 / ATCC BAA-672)</name>
    <name type="common">Erwinia carotovora subsp. atroseptica</name>
    <dbReference type="NCBI Taxonomy" id="218491"/>
    <lineage>
        <taxon>Bacteria</taxon>
        <taxon>Pseudomonadati</taxon>
        <taxon>Pseudomonadota</taxon>
        <taxon>Gammaproteobacteria</taxon>
        <taxon>Enterobacterales</taxon>
        <taxon>Pectobacteriaceae</taxon>
        <taxon>Pectobacterium</taxon>
    </lineage>
</organism>
<dbReference type="STRING" id="218491.ECA2912"/>